<dbReference type="GO" id="GO:0006396">
    <property type="term" value="P:RNA processing"/>
    <property type="evidence" value="ECO:0007669"/>
    <property type="project" value="TreeGrafter"/>
</dbReference>
<feature type="compositionally biased region" description="Polar residues" evidence="4">
    <location>
        <begin position="386"/>
        <end position="395"/>
    </location>
</feature>
<dbReference type="GO" id="GO:0005730">
    <property type="term" value="C:nucleolus"/>
    <property type="evidence" value="ECO:0007669"/>
    <property type="project" value="UniProtKB-SubCell"/>
</dbReference>
<dbReference type="InterPro" id="IPR014810">
    <property type="entry name" value="Fcf2_C"/>
</dbReference>
<feature type="non-terminal residue" evidence="6">
    <location>
        <position position="638"/>
    </location>
</feature>
<evidence type="ECO:0000256" key="2">
    <source>
        <dbReference type="ARBA" id="ARBA00010635"/>
    </source>
</evidence>
<dbReference type="Pfam" id="PF15010">
    <property type="entry name" value="FAM131"/>
    <property type="match status" value="1"/>
</dbReference>
<dbReference type="PANTHER" id="PTHR21686">
    <property type="entry name" value="DEOXYNUCLEOTIDYLTRANSFERASE TERMINAL-INTERACTING PROTEIN 2"/>
    <property type="match status" value="1"/>
</dbReference>
<feature type="region of interest" description="Disordered" evidence="4">
    <location>
        <begin position="386"/>
        <end position="453"/>
    </location>
</feature>
<accession>A0A1A8SMZ2</accession>
<dbReference type="AlphaFoldDB" id="A0A1A8SMZ2"/>
<dbReference type="InterPro" id="IPR026782">
    <property type="entry name" value="FAM131"/>
</dbReference>
<comment type="similarity">
    <text evidence="2">Belongs to the FAM131 family.</text>
</comment>
<evidence type="ECO:0000256" key="4">
    <source>
        <dbReference type="SAM" id="MobiDB-lite"/>
    </source>
</evidence>
<feature type="region of interest" description="Disordered" evidence="4">
    <location>
        <begin position="487"/>
        <end position="552"/>
    </location>
</feature>
<feature type="compositionally biased region" description="Acidic residues" evidence="4">
    <location>
        <begin position="428"/>
        <end position="450"/>
    </location>
</feature>
<dbReference type="InterPro" id="IPR039883">
    <property type="entry name" value="Fcf2/DNTTIP2"/>
</dbReference>
<feature type="region of interest" description="Disordered" evidence="4">
    <location>
        <begin position="92"/>
        <end position="119"/>
    </location>
</feature>
<evidence type="ECO:0000259" key="5">
    <source>
        <dbReference type="Pfam" id="PF08698"/>
    </source>
</evidence>
<organism evidence="6">
    <name type="scientific">Nothobranchius rachovii</name>
    <name type="common">bluefin notho</name>
    <dbReference type="NCBI Taxonomy" id="451742"/>
    <lineage>
        <taxon>Eukaryota</taxon>
        <taxon>Metazoa</taxon>
        <taxon>Chordata</taxon>
        <taxon>Craniata</taxon>
        <taxon>Vertebrata</taxon>
        <taxon>Euteleostomi</taxon>
        <taxon>Actinopterygii</taxon>
        <taxon>Neopterygii</taxon>
        <taxon>Teleostei</taxon>
        <taxon>Neoteleostei</taxon>
        <taxon>Acanthomorphata</taxon>
        <taxon>Ovalentaria</taxon>
        <taxon>Atherinomorphae</taxon>
        <taxon>Cyprinodontiformes</taxon>
        <taxon>Nothobranchiidae</taxon>
        <taxon>Nothobranchius</taxon>
    </lineage>
</organism>
<feature type="domain" description="Fcf2 pre-rRNA processing C-terminal" evidence="5">
    <location>
        <begin position="543"/>
        <end position="635"/>
    </location>
</feature>
<feature type="compositionally biased region" description="Basic and acidic residues" evidence="4">
    <location>
        <begin position="103"/>
        <end position="114"/>
    </location>
</feature>
<dbReference type="EMBL" id="HAEI01016411">
    <property type="protein sequence ID" value="SBS18880.1"/>
    <property type="molecule type" value="Transcribed_RNA"/>
</dbReference>
<evidence type="ECO:0000256" key="3">
    <source>
        <dbReference type="ARBA" id="ARBA00023242"/>
    </source>
</evidence>
<gene>
    <name evidence="6" type="primary">FAM131BB</name>
</gene>
<proteinExistence type="inferred from homology"/>
<dbReference type="Pfam" id="PF08698">
    <property type="entry name" value="Fcf2"/>
    <property type="match status" value="1"/>
</dbReference>
<reference evidence="6" key="2">
    <citation type="submission" date="2016-06" db="EMBL/GenBank/DDBJ databases">
        <title>The genome of a short-lived fish provides insights into sex chromosome evolution and the genetic control of aging.</title>
        <authorList>
            <person name="Reichwald K."/>
            <person name="Felder M."/>
            <person name="Petzold A."/>
            <person name="Koch P."/>
            <person name="Groth M."/>
            <person name="Platzer M."/>
        </authorList>
    </citation>
    <scope>NUCLEOTIDE SEQUENCE</scope>
    <source>
        <tissue evidence="6">Brain</tissue>
    </source>
</reference>
<evidence type="ECO:0000256" key="1">
    <source>
        <dbReference type="ARBA" id="ARBA00004604"/>
    </source>
</evidence>
<reference evidence="6" key="1">
    <citation type="submission" date="2016-05" db="EMBL/GenBank/DDBJ databases">
        <authorList>
            <person name="Lavstsen T."/>
            <person name="Jespersen J.S."/>
        </authorList>
    </citation>
    <scope>NUCLEOTIDE SEQUENCE</scope>
    <source>
        <tissue evidence="6">Brain</tissue>
    </source>
</reference>
<name>A0A1A8SMZ2_9TELE</name>
<dbReference type="PANTHER" id="PTHR21686:SF12">
    <property type="entry name" value="DEOXYNUCLEOTIDYLTRANSFERASE TERMINAL-INTERACTING PROTEIN 2"/>
    <property type="match status" value="1"/>
</dbReference>
<feature type="compositionally biased region" description="Polar residues" evidence="4">
    <location>
        <begin position="156"/>
        <end position="179"/>
    </location>
</feature>
<keyword evidence="3" id="KW-0539">Nucleus</keyword>
<feature type="region of interest" description="Disordered" evidence="4">
    <location>
        <begin position="150"/>
        <end position="183"/>
    </location>
</feature>
<protein>
    <submittedName>
        <fullName evidence="6">Family with sequence similarity 131, member Bb</fullName>
    </submittedName>
</protein>
<dbReference type="GO" id="GO:0003723">
    <property type="term" value="F:RNA binding"/>
    <property type="evidence" value="ECO:0007669"/>
    <property type="project" value="TreeGrafter"/>
</dbReference>
<comment type="subcellular location">
    <subcellularLocation>
        <location evidence="1">Nucleus</location>
        <location evidence="1">Nucleolus</location>
    </subcellularLocation>
</comment>
<feature type="compositionally biased region" description="Basic and acidic residues" evidence="4">
    <location>
        <begin position="517"/>
        <end position="532"/>
    </location>
</feature>
<evidence type="ECO:0000313" key="6">
    <source>
        <dbReference type="EMBL" id="SBS18880.1"/>
    </source>
</evidence>
<sequence length="638" mass="70903">MGCIGSRRLTADGVPVQKDGEQLSMEDTTSILPRLKRNSNAYGIGALAKSSLSGVSGVTRTMKERVTKPTAMAQGRVAHMIEWQNWGMQTVGSGGGLQSRISTQEREKERRLENDAYSDLSDGEKEARFAAGVLQQFAISEATLLAWSSMDGESPRSGSNQGSVAHLSEVNQESITSRDQTLHHSSADVWPHTYVSQGHYCLSSSDAWEPTNNDPSGGVASPPTGSYVLGTEGYDGQAAAAHFLSQQQQQQFSLQQQTQLQQLQQLQQIQHYQQQQLLQYQQQQALEHRLHSANHSLQATPNSTIHSLVHQVHPPLVDLWNAGQMEAYQAEAGGYMGVAAVVEPSMCVPPGEETMLTDHSPLLEQQEEEQVKEEEVVLCMESESVTLTPPTQQGDASGGSSPGQPPAEPITERKASDVSPGLIQTLEEKEEEEEEEFVDEEGDDDDDEDTNILLSCRSSHVKELSSHIDPGIRVKELGGLYISFDGSKSKPVSSSLQKLKEKKNHDEVMKKSVIGPDFEKKDAVPPYRESKNALKLKHRTEREKSTGDGWFNMKAPELTQELKGDLQVLKMRGSLDRKRFYKKNDRDGFPKYFQIGTVVDNPADFYHSRIPKKERKRTMVEELLADAEFRQSVRRTSR</sequence>